<evidence type="ECO:0000256" key="7">
    <source>
        <dbReference type="ARBA" id="ARBA00022989"/>
    </source>
</evidence>
<dbReference type="SUPFAM" id="SSF161098">
    <property type="entry name" value="MetI-like"/>
    <property type="match status" value="2"/>
</dbReference>
<protein>
    <submittedName>
        <fullName evidence="11">General L-amino acid transport system permease protein</fullName>
    </submittedName>
</protein>
<dbReference type="Gene3D" id="1.10.3720.10">
    <property type="entry name" value="MetI-like"/>
    <property type="match status" value="2"/>
</dbReference>
<evidence type="ECO:0000256" key="2">
    <source>
        <dbReference type="ARBA" id="ARBA00010072"/>
    </source>
</evidence>
<sequence>MTMVSDTPKQRFRLGMLVYDTRYRSITIQTVVGILFMAGAWWLIDNLLSNLAQLGKSPSFAFLWNRAGYDIDQTLIPYTNDDTHFRAMLVGLANTILVSVLGCIAATVLGVVVGVLRLSKNWLIGRLMTVYVEMFRNVPVLLWILVVFAVFTDVTPSPNEFRVTESMLAEGIEPKASKIVFDSVAITNRGTYIPKPLFERSLGAIHIGFMPISLNTLAILAVVLASFLGWRALLRHATRVQEETGERPTTWWKSLLVLFAPITLLLMALGFHLEIPELAGFNFKGGIRVSNAFMALWLGLTLYTAAFIAEIVRAGILAVPKGQTEAAYALGFRPTLTMRLVILPQALRVIIPPLISQFLNLTKNSSLAIAVSYMDLRGTLGGITLNQTGRELECMLLLMLIYLALSLLISSVMNVYNSFVKLKER</sequence>
<evidence type="ECO:0000256" key="3">
    <source>
        <dbReference type="ARBA" id="ARBA00022448"/>
    </source>
</evidence>
<dbReference type="InterPro" id="IPR010065">
    <property type="entry name" value="AA_ABC_transptr_permease_3TM"/>
</dbReference>
<feature type="domain" description="ABC transmembrane type-1" evidence="10">
    <location>
        <begin position="92"/>
        <end position="413"/>
    </location>
</feature>
<dbReference type="GO" id="GO:0006865">
    <property type="term" value="P:amino acid transport"/>
    <property type="evidence" value="ECO:0007669"/>
    <property type="project" value="UniProtKB-KW"/>
</dbReference>
<evidence type="ECO:0000256" key="4">
    <source>
        <dbReference type="ARBA" id="ARBA00022475"/>
    </source>
</evidence>
<dbReference type="Pfam" id="PF00528">
    <property type="entry name" value="BPD_transp_1"/>
    <property type="match status" value="1"/>
</dbReference>
<dbReference type="InterPro" id="IPR000515">
    <property type="entry name" value="MetI-like"/>
</dbReference>
<keyword evidence="12" id="KW-1185">Reference proteome</keyword>
<dbReference type="InterPro" id="IPR035906">
    <property type="entry name" value="MetI-like_sf"/>
</dbReference>
<keyword evidence="5 9" id="KW-0812">Transmembrane</keyword>
<keyword evidence="8 9" id="KW-0472">Membrane</keyword>
<evidence type="ECO:0000259" key="10">
    <source>
        <dbReference type="PROSITE" id="PS50928"/>
    </source>
</evidence>
<feature type="transmembrane region" description="Helical" evidence="9">
    <location>
        <begin position="130"/>
        <end position="151"/>
    </location>
</feature>
<comment type="similarity">
    <text evidence="2">Belongs to the binding-protein-dependent transport system permease family. HisMQ subfamily.</text>
</comment>
<dbReference type="NCBIfam" id="TIGR01726">
    <property type="entry name" value="HEQRo_perm_3TM"/>
    <property type="match status" value="1"/>
</dbReference>
<proteinExistence type="inferred from homology"/>
<dbReference type="GO" id="GO:0043190">
    <property type="term" value="C:ATP-binding cassette (ABC) transporter complex"/>
    <property type="evidence" value="ECO:0007669"/>
    <property type="project" value="InterPro"/>
</dbReference>
<feature type="transmembrane region" description="Helical" evidence="9">
    <location>
        <begin position="293"/>
        <end position="319"/>
    </location>
</feature>
<dbReference type="Proteomes" id="UP000239736">
    <property type="component" value="Unassembled WGS sequence"/>
</dbReference>
<feature type="transmembrane region" description="Helical" evidence="9">
    <location>
        <begin position="395"/>
        <end position="416"/>
    </location>
</feature>
<dbReference type="PROSITE" id="PS50928">
    <property type="entry name" value="ABC_TM1"/>
    <property type="match status" value="1"/>
</dbReference>
<keyword evidence="3 9" id="KW-0813">Transport</keyword>
<accession>A0A2S5JG02</accession>
<name>A0A2S5JG02_9RHOB</name>
<feature type="transmembrane region" description="Helical" evidence="9">
    <location>
        <begin position="251"/>
        <end position="273"/>
    </location>
</feature>
<evidence type="ECO:0000256" key="6">
    <source>
        <dbReference type="ARBA" id="ARBA00022970"/>
    </source>
</evidence>
<dbReference type="PANTHER" id="PTHR30614:SF37">
    <property type="entry name" value="AMINO-ACID ABC TRANSPORTER PERMEASE PROTEIN YHDX-RELATED"/>
    <property type="match status" value="1"/>
</dbReference>
<feature type="transmembrane region" description="Helical" evidence="9">
    <location>
        <begin position="204"/>
        <end position="230"/>
    </location>
</feature>
<keyword evidence="4" id="KW-1003">Cell membrane</keyword>
<evidence type="ECO:0000313" key="12">
    <source>
        <dbReference type="Proteomes" id="UP000239736"/>
    </source>
</evidence>
<keyword evidence="7 9" id="KW-1133">Transmembrane helix</keyword>
<gene>
    <name evidence="11" type="ORF">LV82_01759</name>
</gene>
<feature type="transmembrane region" description="Helical" evidence="9">
    <location>
        <begin position="21"/>
        <end position="44"/>
    </location>
</feature>
<dbReference type="InterPro" id="IPR043429">
    <property type="entry name" value="ArtM/GltK/GlnP/TcyL/YhdX-like"/>
</dbReference>
<evidence type="ECO:0000256" key="9">
    <source>
        <dbReference type="RuleBase" id="RU363032"/>
    </source>
</evidence>
<dbReference type="AlphaFoldDB" id="A0A2S5JG02"/>
<dbReference type="CDD" id="cd06261">
    <property type="entry name" value="TM_PBP2"/>
    <property type="match status" value="1"/>
</dbReference>
<organism evidence="11 12">
    <name type="scientific">Albidovulum inexpectatum</name>
    <dbReference type="NCBI Taxonomy" id="196587"/>
    <lineage>
        <taxon>Bacteria</taxon>
        <taxon>Pseudomonadati</taxon>
        <taxon>Pseudomonadota</taxon>
        <taxon>Alphaproteobacteria</taxon>
        <taxon>Rhodobacterales</taxon>
        <taxon>Paracoccaceae</taxon>
        <taxon>Albidovulum</taxon>
    </lineage>
</organism>
<dbReference type="GO" id="GO:0022857">
    <property type="term" value="F:transmembrane transporter activity"/>
    <property type="evidence" value="ECO:0007669"/>
    <property type="project" value="InterPro"/>
</dbReference>
<evidence type="ECO:0000256" key="1">
    <source>
        <dbReference type="ARBA" id="ARBA00004429"/>
    </source>
</evidence>
<dbReference type="RefSeq" id="WP_104070911.1">
    <property type="nucleotide sequence ID" value="NZ_PRDS01000005.1"/>
</dbReference>
<comment type="subcellular location">
    <subcellularLocation>
        <location evidence="1">Cell inner membrane</location>
        <topology evidence="1">Multi-pass membrane protein</topology>
    </subcellularLocation>
    <subcellularLocation>
        <location evidence="9">Cell membrane</location>
        <topology evidence="9">Multi-pass membrane protein</topology>
    </subcellularLocation>
</comment>
<feature type="transmembrane region" description="Helical" evidence="9">
    <location>
        <begin position="96"/>
        <end position="118"/>
    </location>
</feature>
<keyword evidence="6" id="KW-0029">Amino-acid transport</keyword>
<dbReference type="OrthoDB" id="9808531at2"/>
<evidence type="ECO:0000256" key="5">
    <source>
        <dbReference type="ARBA" id="ARBA00022692"/>
    </source>
</evidence>
<dbReference type="EMBL" id="PRDS01000005">
    <property type="protein sequence ID" value="PPB80412.1"/>
    <property type="molecule type" value="Genomic_DNA"/>
</dbReference>
<reference evidence="11 12" key="1">
    <citation type="submission" date="2018-01" db="EMBL/GenBank/DDBJ databases">
        <title>Genomic Encyclopedia of Archaeal and Bacterial Type Strains, Phase II (KMG-II): from individual species to whole genera.</title>
        <authorList>
            <person name="Goeker M."/>
        </authorList>
    </citation>
    <scope>NUCLEOTIDE SEQUENCE [LARGE SCALE GENOMIC DNA]</scope>
    <source>
        <strain evidence="11 12">DSM 12048</strain>
    </source>
</reference>
<comment type="caution">
    <text evidence="11">The sequence shown here is derived from an EMBL/GenBank/DDBJ whole genome shotgun (WGS) entry which is preliminary data.</text>
</comment>
<evidence type="ECO:0000256" key="8">
    <source>
        <dbReference type="ARBA" id="ARBA00023136"/>
    </source>
</evidence>
<evidence type="ECO:0000313" key="11">
    <source>
        <dbReference type="EMBL" id="PPB80412.1"/>
    </source>
</evidence>
<dbReference type="PANTHER" id="PTHR30614">
    <property type="entry name" value="MEMBRANE COMPONENT OF AMINO ACID ABC TRANSPORTER"/>
    <property type="match status" value="1"/>
</dbReference>